<name>A0A8D0FZ07_SPHPU</name>
<dbReference type="InterPro" id="IPR002347">
    <property type="entry name" value="SDR_fam"/>
</dbReference>
<reference evidence="1" key="1">
    <citation type="submission" date="2025-08" db="UniProtKB">
        <authorList>
            <consortium name="Ensembl"/>
        </authorList>
    </citation>
    <scope>IDENTIFICATION</scope>
</reference>
<dbReference type="GO" id="GO:0016491">
    <property type="term" value="F:oxidoreductase activity"/>
    <property type="evidence" value="ECO:0007669"/>
    <property type="project" value="TreeGrafter"/>
</dbReference>
<accession>A0A8D0FZ07</accession>
<keyword evidence="2" id="KW-1185">Reference proteome</keyword>
<proteinExistence type="predicted"/>
<sequence>MAAGRVALVQGASRGLGLQFCKHILAVRKDARVIATCRSPERASGLQALSQQYPGVRLAVLQLAATREAEIRQGAVENYGHLDLLVSCGTMLHLSGRGETSLREVLAEGLSMTLATNTIGPLVMAKHFSPLLLKGTRQHRAVLVNMTAKVGSIEDNGLGGWYSYRMSKAALNMATKNLSIELGRGKTKVVCICLHPGTVNTDLSKPYHKNVPKNKLFTPEHSVNCLMNIIENLEMGKTGKFFAWDGSELPWRRIL</sequence>
<dbReference type="Pfam" id="PF00106">
    <property type="entry name" value="adh_short"/>
    <property type="match status" value="1"/>
</dbReference>
<dbReference type="GO" id="GO:0005737">
    <property type="term" value="C:cytoplasm"/>
    <property type="evidence" value="ECO:0007669"/>
    <property type="project" value="TreeGrafter"/>
</dbReference>
<reference evidence="1" key="2">
    <citation type="submission" date="2025-09" db="UniProtKB">
        <authorList>
            <consortium name="Ensembl"/>
        </authorList>
    </citation>
    <scope>IDENTIFICATION</scope>
</reference>
<organism evidence="1 2">
    <name type="scientific">Sphenodon punctatus</name>
    <name type="common">Tuatara</name>
    <name type="synonym">Hatteria punctata</name>
    <dbReference type="NCBI Taxonomy" id="8508"/>
    <lineage>
        <taxon>Eukaryota</taxon>
        <taxon>Metazoa</taxon>
        <taxon>Chordata</taxon>
        <taxon>Craniata</taxon>
        <taxon>Vertebrata</taxon>
        <taxon>Euteleostomi</taxon>
        <taxon>Lepidosauria</taxon>
        <taxon>Sphenodontia</taxon>
        <taxon>Sphenodontidae</taxon>
        <taxon>Sphenodon</taxon>
    </lineage>
</organism>
<dbReference type="PANTHER" id="PTHR43544:SF12">
    <property type="entry name" value="NAD(P)-BINDING ROSSMANN-FOLD SUPERFAMILY PROTEIN"/>
    <property type="match status" value="1"/>
</dbReference>
<dbReference type="Proteomes" id="UP000694392">
    <property type="component" value="Unplaced"/>
</dbReference>
<protein>
    <recommendedName>
        <fullName evidence="3">C-factor</fullName>
    </recommendedName>
</protein>
<dbReference type="GeneTree" id="ENSGT00940000165449"/>
<evidence type="ECO:0000313" key="2">
    <source>
        <dbReference type="Proteomes" id="UP000694392"/>
    </source>
</evidence>
<evidence type="ECO:0000313" key="1">
    <source>
        <dbReference type="Ensembl" id="ENSSPUP00000000166.1"/>
    </source>
</evidence>
<evidence type="ECO:0008006" key="3">
    <source>
        <dbReference type="Google" id="ProtNLM"/>
    </source>
</evidence>
<dbReference type="PANTHER" id="PTHR43544">
    <property type="entry name" value="SHORT-CHAIN DEHYDROGENASE/REDUCTASE"/>
    <property type="match status" value="1"/>
</dbReference>
<dbReference type="InterPro" id="IPR036291">
    <property type="entry name" value="NAD(P)-bd_dom_sf"/>
</dbReference>
<dbReference type="CDD" id="cd05325">
    <property type="entry name" value="carb_red_sniffer_like_SDR_c"/>
    <property type="match status" value="1"/>
</dbReference>
<dbReference type="PRINTS" id="PR00081">
    <property type="entry name" value="GDHRDH"/>
</dbReference>
<dbReference type="Ensembl" id="ENSSPUT00000000184.1">
    <property type="protein sequence ID" value="ENSSPUP00000000166.1"/>
    <property type="gene ID" value="ENSSPUG00000000146.1"/>
</dbReference>
<dbReference type="Gene3D" id="3.40.50.720">
    <property type="entry name" value="NAD(P)-binding Rossmann-like Domain"/>
    <property type="match status" value="1"/>
</dbReference>
<dbReference type="AlphaFoldDB" id="A0A8D0FZ07"/>
<dbReference type="InterPro" id="IPR051468">
    <property type="entry name" value="Fungal_SecMetab_SDRs"/>
</dbReference>
<dbReference type="SUPFAM" id="SSF51735">
    <property type="entry name" value="NAD(P)-binding Rossmann-fold domains"/>
    <property type="match status" value="1"/>
</dbReference>
<dbReference type="OMA" id="HRNVPKD"/>